<organism evidence="2 3">
    <name type="scientific">Digitaria exilis</name>
    <dbReference type="NCBI Taxonomy" id="1010633"/>
    <lineage>
        <taxon>Eukaryota</taxon>
        <taxon>Viridiplantae</taxon>
        <taxon>Streptophyta</taxon>
        <taxon>Embryophyta</taxon>
        <taxon>Tracheophyta</taxon>
        <taxon>Spermatophyta</taxon>
        <taxon>Magnoliopsida</taxon>
        <taxon>Liliopsida</taxon>
        <taxon>Poales</taxon>
        <taxon>Poaceae</taxon>
        <taxon>PACMAD clade</taxon>
        <taxon>Panicoideae</taxon>
        <taxon>Panicodae</taxon>
        <taxon>Paniceae</taxon>
        <taxon>Anthephorinae</taxon>
        <taxon>Digitaria</taxon>
    </lineage>
</organism>
<gene>
    <name evidence="2" type="ORF">HU200_021680</name>
    <name evidence="1" type="ORF">HU200_063894</name>
</gene>
<reference evidence="2" key="1">
    <citation type="submission" date="2020-07" db="EMBL/GenBank/DDBJ databases">
        <title>Genome sequence and genetic diversity analysis of an under-domesticated orphan crop, white fonio (Digitaria exilis).</title>
        <authorList>
            <person name="Bennetzen J.L."/>
            <person name="Chen S."/>
            <person name="Ma X."/>
            <person name="Wang X."/>
            <person name="Yssel A.E.J."/>
            <person name="Chaluvadi S.R."/>
            <person name="Johnson M."/>
            <person name="Gangashetty P."/>
            <person name="Hamidou F."/>
            <person name="Sanogo M.D."/>
            <person name="Zwaenepoel A."/>
            <person name="Wallace J."/>
            <person name="Van De Peer Y."/>
            <person name="Van Deynze A."/>
        </authorList>
    </citation>
    <scope>NUCLEOTIDE SEQUENCE</scope>
    <source>
        <tissue evidence="2">Leaves</tissue>
    </source>
</reference>
<name>A0A835EZH2_9POAL</name>
<evidence type="ECO:0000313" key="2">
    <source>
        <dbReference type="EMBL" id="KAF8723715.1"/>
    </source>
</evidence>
<dbReference type="Proteomes" id="UP000636709">
    <property type="component" value="Unassembled WGS sequence"/>
</dbReference>
<proteinExistence type="predicted"/>
<dbReference type="AlphaFoldDB" id="A0A835EZH2"/>
<keyword evidence="3" id="KW-1185">Reference proteome</keyword>
<sequence length="32" mass="3741">MWQSSSGLGNYSFYGSCTCFIRDIPIYNFRNL</sequence>
<comment type="caution">
    <text evidence="2">The sequence shown here is derived from an EMBL/GenBank/DDBJ whole genome shotgun (WGS) entry which is preliminary data.</text>
</comment>
<evidence type="ECO:0000313" key="1">
    <source>
        <dbReference type="EMBL" id="KAF8650522.1"/>
    </source>
</evidence>
<protein>
    <submittedName>
        <fullName evidence="2">Uncharacterized protein</fullName>
    </submittedName>
</protein>
<dbReference type="EMBL" id="JACEFO010002724">
    <property type="protein sequence ID" value="KAF8650522.1"/>
    <property type="molecule type" value="Genomic_DNA"/>
</dbReference>
<evidence type="ECO:0000313" key="3">
    <source>
        <dbReference type="Proteomes" id="UP000636709"/>
    </source>
</evidence>
<dbReference type="EMBL" id="JACEFO010001666">
    <property type="protein sequence ID" value="KAF8723715.1"/>
    <property type="molecule type" value="Genomic_DNA"/>
</dbReference>
<accession>A0A835EZH2</accession>